<keyword evidence="2" id="KW-1185">Reference proteome</keyword>
<proteinExistence type="predicted"/>
<name>A0ACC2NJS1_9HYME</name>
<comment type="caution">
    <text evidence="1">The sequence shown here is derived from an EMBL/GenBank/DDBJ whole genome shotgun (WGS) entry which is preliminary data.</text>
</comment>
<sequence>MIEFTRGQKVDLSKVKKEIVEEKKKKAASLNYSDCATRASCSGNTGDKLWNDLLNIPTKTYDSGRAKTPKQTPKSTRHLLCAPPEETSSSSVDHPHDRKKPDHEFSDEVPSLKAKLREKDKLIITQQKEIHELRKKLDSKDELYVDLAKKNSVVQTEVIEKFQQLFGIVRDLKQANINTAHPDSSNLAVGYEDRTNFMVHVGRDQWIPKQEWTYAFSLTCPRDFTRHLAFHLFGLETLRKSTLTGKPSNRSKNKDIERKKPKPDKLDGEKVEAIRDSVMFFLKADKFKEMKSHDKEAHILSIGSYITAYIADLKKSKKSDETKDVPNPKRKRSSERAELRLDQSERKKRDEQSTSEPGGVSSEENKISDGEEERDEIDWMENEKALEKVVDRGHRDGTEIDDTNTPRTGDCEIFTAKKDKFANDDTDREFDKDSQKDDNGDGISRKYLKSAFKGQKKLSSNTDCSVTETEDDISENDANDTEVELFSEGCVADPSNNSISQDSSDGADDDDLFGTRVPRQGSLHREDALFPPLQSSNEIFNEPWDPDAHEQILSQSESENEVENDPPSSENSSEDADKDTEYGFRKLTSFISDEENNTLLNLAMAGDRSELLLAILRFALTNNLSQTAVADLFKLISTFFGIDYLPTTRYLVDKLFNSEECVIYHACCPSCKKYVSKFERHQRSVICQRCHSSINLRSQTYTDFFVVIDVRHELANLLGTDWEEYQNNIRKRGDGNSFSDFSDGLLYLEFLMSLPTDIRLRFITTIFNTDGVPLTNSSGLSIWAWQFIVNELNYEIHSAKGVIYQVCRAVSMKQSELILRRHVESKPESVVVDFVRYLDYKRVQSTCKLTSERYFSWYRKPTDDYIVQLNLTENARIYDKMVKEGCLYNGKKTKPARSDNSYAQISNGKYIQIKEFIVDDFLGQSLTTCDILNVRRSYPDRDLPLMEIAGISNRHVAINTNEIKTICVAVKINDTTYLTAPPNPLHK</sequence>
<accession>A0ACC2NJS1</accession>
<dbReference type="EMBL" id="CM056743">
    <property type="protein sequence ID" value="KAJ8671161.1"/>
    <property type="molecule type" value="Genomic_DNA"/>
</dbReference>
<evidence type="ECO:0000313" key="1">
    <source>
        <dbReference type="EMBL" id="KAJ8671161.1"/>
    </source>
</evidence>
<organism evidence="1 2">
    <name type="scientific">Eretmocerus hayati</name>
    <dbReference type="NCBI Taxonomy" id="131215"/>
    <lineage>
        <taxon>Eukaryota</taxon>
        <taxon>Metazoa</taxon>
        <taxon>Ecdysozoa</taxon>
        <taxon>Arthropoda</taxon>
        <taxon>Hexapoda</taxon>
        <taxon>Insecta</taxon>
        <taxon>Pterygota</taxon>
        <taxon>Neoptera</taxon>
        <taxon>Endopterygota</taxon>
        <taxon>Hymenoptera</taxon>
        <taxon>Apocrita</taxon>
        <taxon>Proctotrupomorpha</taxon>
        <taxon>Chalcidoidea</taxon>
        <taxon>Aphelinidae</taxon>
        <taxon>Aphelininae</taxon>
        <taxon>Eretmocerus</taxon>
    </lineage>
</organism>
<evidence type="ECO:0000313" key="2">
    <source>
        <dbReference type="Proteomes" id="UP001239111"/>
    </source>
</evidence>
<reference evidence="1" key="1">
    <citation type="submission" date="2023-04" db="EMBL/GenBank/DDBJ databases">
        <title>A chromosome-level genome assembly of the parasitoid wasp Eretmocerus hayati.</title>
        <authorList>
            <person name="Zhong Y."/>
            <person name="Liu S."/>
            <person name="Liu Y."/>
        </authorList>
    </citation>
    <scope>NUCLEOTIDE SEQUENCE</scope>
    <source>
        <strain evidence="1">ZJU_SS_LIU_2023</strain>
    </source>
</reference>
<gene>
    <name evidence="1" type="ORF">QAD02_002420</name>
</gene>
<protein>
    <submittedName>
        <fullName evidence="1">Uncharacterized protein</fullName>
    </submittedName>
</protein>
<dbReference type="Proteomes" id="UP001239111">
    <property type="component" value="Chromosome 3"/>
</dbReference>